<dbReference type="RefSeq" id="WP_149097304.1">
    <property type="nucleotide sequence ID" value="NZ_BMMG01000001.1"/>
</dbReference>
<keyword evidence="3" id="KW-0012">Acyltransferase</keyword>
<dbReference type="EMBL" id="JBGOGF010000008">
    <property type="protein sequence ID" value="MFA1772663.1"/>
    <property type="molecule type" value="Genomic_DNA"/>
</dbReference>
<dbReference type="EC" id="2.3.-.-" evidence="3"/>
<dbReference type="SUPFAM" id="SSF55729">
    <property type="entry name" value="Acyl-CoA N-acyltransferases (Nat)"/>
    <property type="match status" value="1"/>
</dbReference>
<organism evidence="2 4">
    <name type="scientific">Rufibacter glacialis</name>
    <dbReference type="NCBI Taxonomy" id="1259555"/>
    <lineage>
        <taxon>Bacteria</taxon>
        <taxon>Pseudomonadati</taxon>
        <taxon>Bacteroidota</taxon>
        <taxon>Cytophagia</taxon>
        <taxon>Cytophagales</taxon>
        <taxon>Hymenobacteraceae</taxon>
        <taxon>Rufibacter</taxon>
    </lineage>
</organism>
<evidence type="ECO:0000313" key="3">
    <source>
        <dbReference type="EMBL" id="MFA1772663.1"/>
    </source>
</evidence>
<reference evidence="2 4" key="1">
    <citation type="submission" date="2019-07" db="EMBL/GenBank/DDBJ databases">
        <authorList>
            <person name="Qu J.-H."/>
        </authorList>
    </citation>
    <scope>NUCLEOTIDE SEQUENCE [LARGE SCALE GENOMIC DNA]</scope>
    <source>
        <strain evidence="2 4">MDT1-10-3</strain>
    </source>
</reference>
<keyword evidence="5" id="KW-1185">Reference proteome</keyword>
<evidence type="ECO:0000313" key="5">
    <source>
        <dbReference type="Proteomes" id="UP001570846"/>
    </source>
</evidence>
<dbReference type="Proteomes" id="UP000323866">
    <property type="component" value="Unassembled WGS sequence"/>
</dbReference>
<dbReference type="Pfam" id="PF00583">
    <property type="entry name" value="Acetyltransf_1"/>
    <property type="match status" value="1"/>
</dbReference>
<reference evidence="2 4" key="2">
    <citation type="submission" date="2019-09" db="EMBL/GenBank/DDBJ databases">
        <title>A bacterium isolated from glacier soil.</title>
        <authorList>
            <person name="Liu Q."/>
        </authorList>
    </citation>
    <scope>NUCLEOTIDE SEQUENCE [LARGE SCALE GENOMIC DNA]</scope>
    <source>
        <strain evidence="2 4">MDT1-10-3</strain>
    </source>
</reference>
<dbReference type="Gene3D" id="3.40.630.30">
    <property type="match status" value="1"/>
</dbReference>
<comment type="caution">
    <text evidence="2">The sequence shown here is derived from an EMBL/GenBank/DDBJ whole genome shotgun (WGS) entry which is preliminary data.</text>
</comment>
<feature type="domain" description="N-acetyltransferase" evidence="1">
    <location>
        <begin position="5"/>
        <end position="159"/>
    </location>
</feature>
<proteinExistence type="predicted"/>
<evidence type="ECO:0000313" key="4">
    <source>
        <dbReference type="Proteomes" id="UP000323866"/>
    </source>
</evidence>
<evidence type="ECO:0000313" key="2">
    <source>
        <dbReference type="EMBL" id="KAA6437683.1"/>
    </source>
</evidence>
<name>A0A5M8QT72_9BACT</name>
<dbReference type="OrthoDB" id="9127144at2"/>
<protein>
    <submittedName>
        <fullName evidence="2">GNAT family N-acetyltransferase</fullName>
        <ecNumber evidence="3">2.3.-.-</ecNumber>
    </submittedName>
</protein>
<reference evidence="3 5" key="3">
    <citation type="submission" date="2024-08" db="EMBL/GenBank/DDBJ databases">
        <authorList>
            <person name="Wei W."/>
        </authorList>
    </citation>
    <scope>NUCLEOTIDE SEQUENCE [LARGE SCALE GENOMIC DNA]</scope>
    <source>
        <strain evidence="3 5">XU2</strain>
    </source>
</reference>
<dbReference type="AlphaFoldDB" id="A0A5M8QT72"/>
<dbReference type="CDD" id="cd04301">
    <property type="entry name" value="NAT_SF"/>
    <property type="match status" value="1"/>
</dbReference>
<dbReference type="EMBL" id="VKKZ01000010">
    <property type="protein sequence ID" value="KAA6437683.1"/>
    <property type="molecule type" value="Genomic_DNA"/>
</dbReference>
<accession>A0A5M8QT72</accession>
<keyword evidence="2" id="KW-0808">Transferase</keyword>
<dbReference type="InterPro" id="IPR016181">
    <property type="entry name" value="Acyl_CoA_acyltransferase"/>
</dbReference>
<evidence type="ECO:0000259" key="1">
    <source>
        <dbReference type="PROSITE" id="PS51186"/>
    </source>
</evidence>
<dbReference type="GO" id="GO:0016747">
    <property type="term" value="F:acyltransferase activity, transferring groups other than amino-acyl groups"/>
    <property type="evidence" value="ECO:0007669"/>
    <property type="project" value="InterPro"/>
</dbReference>
<dbReference type="Proteomes" id="UP001570846">
    <property type="component" value="Unassembled WGS sequence"/>
</dbReference>
<dbReference type="PROSITE" id="PS51186">
    <property type="entry name" value="GNAT"/>
    <property type="match status" value="1"/>
</dbReference>
<sequence length="175" mass="20222">MLSFQTILTTATPGFSLAWQLCEEAFPAEERRTLEAQTQLLRNSIYRFITLHAEGELVGFMGYWQLTGFVFLEHFAVTPTARGKGIGKRALEKLGEVVQQTLVLEVEPPFNEMAQRRINFYERSGFHLNPYPYAQPPYSPEKPWVPLLLMTYPERLSLPAFQQVKEELYKVVYSV</sequence>
<dbReference type="InterPro" id="IPR000182">
    <property type="entry name" value="GNAT_dom"/>
</dbReference>
<gene>
    <name evidence="3" type="ORF">ACD591_15295</name>
    <name evidence="2" type="ORF">FOE74_04045</name>
</gene>